<dbReference type="Proteomes" id="UP000276133">
    <property type="component" value="Unassembled WGS sequence"/>
</dbReference>
<accession>A0A3M7QB92</accession>
<organism evidence="1 2">
    <name type="scientific">Brachionus plicatilis</name>
    <name type="common">Marine rotifer</name>
    <name type="synonym">Brachionus muelleri</name>
    <dbReference type="NCBI Taxonomy" id="10195"/>
    <lineage>
        <taxon>Eukaryota</taxon>
        <taxon>Metazoa</taxon>
        <taxon>Spiralia</taxon>
        <taxon>Gnathifera</taxon>
        <taxon>Rotifera</taxon>
        <taxon>Eurotatoria</taxon>
        <taxon>Monogononta</taxon>
        <taxon>Pseudotrocha</taxon>
        <taxon>Ploima</taxon>
        <taxon>Brachionidae</taxon>
        <taxon>Brachionus</taxon>
    </lineage>
</organism>
<name>A0A3M7QB92_BRAPC</name>
<reference evidence="1 2" key="1">
    <citation type="journal article" date="2018" name="Sci. Rep.">
        <title>Genomic signatures of local adaptation to the degree of environmental predictability in rotifers.</title>
        <authorList>
            <person name="Franch-Gras L."/>
            <person name="Hahn C."/>
            <person name="Garcia-Roger E.M."/>
            <person name="Carmona M.J."/>
            <person name="Serra M."/>
            <person name="Gomez A."/>
        </authorList>
    </citation>
    <scope>NUCLEOTIDE SEQUENCE [LARGE SCALE GENOMIC DNA]</scope>
    <source>
        <strain evidence="1">HYR1</strain>
    </source>
</reference>
<protein>
    <submittedName>
        <fullName evidence="1">Uncharacterized protein</fullName>
    </submittedName>
</protein>
<proteinExistence type="predicted"/>
<dbReference type="AlphaFoldDB" id="A0A3M7QB92"/>
<dbReference type="EMBL" id="REGN01006661">
    <property type="protein sequence ID" value="RNA08686.1"/>
    <property type="molecule type" value="Genomic_DNA"/>
</dbReference>
<gene>
    <name evidence="1" type="ORF">BpHYR1_004234</name>
</gene>
<comment type="caution">
    <text evidence="1">The sequence shown here is derived from an EMBL/GenBank/DDBJ whole genome shotgun (WGS) entry which is preliminary data.</text>
</comment>
<evidence type="ECO:0000313" key="2">
    <source>
        <dbReference type="Proteomes" id="UP000276133"/>
    </source>
</evidence>
<keyword evidence="2" id="KW-1185">Reference proteome</keyword>
<evidence type="ECO:0000313" key="1">
    <source>
        <dbReference type="EMBL" id="RNA08686.1"/>
    </source>
</evidence>
<sequence length="63" mass="7251">MSFFKNSCACSDDEKSRTFKSSVQARMPLNDLKNAFVIYFPPLNVSHLIQWPFRPKSPSITIN</sequence>